<proteinExistence type="predicted"/>
<feature type="region of interest" description="Disordered" evidence="1">
    <location>
        <begin position="360"/>
        <end position="402"/>
    </location>
</feature>
<feature type="compositionally biased region" description="Basic and acidic residues" evidence="1">
    <location>
        <begin position="362"/>
        <end position="381"/>
    </location>
</feature>
<keyword evidence="2" id="KW-0812">Transmembrane</keyword>
<dbReference type="AlphaFoldDB" id="U1GU55"/>
<keyword evidence="2" id="KW-0472">Membrane</keyword>
<dbReference type="GeneID" id="19243813"/>
<dbReference type="Pfam" id="PF00930">
    <property type="entry name" value="DPPIV_N"/>
    <property type="match status" value="1"/>
</dbReference>
<dbReference type="eggNOG" id="KOG2281">
    <property type="taxonomic scope" value="Eukaryota"/>
</dbReference>
<keyword evidence="2" id="KW-1133">Transmembrane helix</keyword>
<dbReference type="Gene3D" id="2.140.10.30">
    <property type="entry name" value="Dipeptidylpeptidase IV, N-terminal domain"/>
    <property type="match status" value="1"/>
</dbReference>
<feature type="compositionally biased region" description="Polar residues" evidence="1">
    <location>
        <begin position="384"/>
        <end position="398"/>
    </location>
</feature>
<dbReference type="HOGENOM" id="CLU_608351_0_0_1"/>
<dbReference type="SUPFAM" id="SSF82171">
    <property type="entry name" value="DPP6 N-terminal domain-like"/>
    <property type="match status" value="1"/>
</dbReference>
<evidence type="ECO:0000259" key="3">
    <source>
        <dbReference type="Pfam" id="PF00930"/>
    </source>
</evidence>
<dbReference type="Proteomes" id="UP000019373">
    <property type="component" value="Unassembled WGS sequence"/>
</dbReference>
<gene>
    <name evidence="4" type="ORF">EPUS_08973</name>
</gene>
<accession>U1GU55</accession>
<evidence type="ECO:0000313" key="4">
    <source>
        <dbReference type="EMBL" id="ERF75561.1"/>
    </source>
</evidence>
<evidence type="ECO:0000256" key="1">
    <source>
        <dbReference type="SAM" id="MobiDB-lite"/>
    </source>
</evidence>
<dbReference type="PANTHER" id="PTHR35394:SF5">
    <property type="entry name" value="DUF3176 DOMAIN-CONTAINING PROTEIN"/>
    <property type="match status" value="1"/>
</dbReference>
<dbReference type="InterPro" id="IPR002469">
    <property type="entry name" value="Peptidase_S9B_N"/>
</dbReference>
<dbReference type="EMBL" id="KE720806">
    <property type="protein sequence ID" value="ERF75561.1"/>
    <property type="molecule type" value="Genomic_DNA"/>
</dbReference>
<sequence>MSLSAPARGEVFQTQTCVHIRWLFLLYPAVLVLLAIIFFAVMVFETRRREISRHDWKSSPLALLFHGLDRQSMGNGEYASITQANEMARIADHTPILHPPKTISVQYCVNDFQRRLVGMGPFDGMVGKGLKPLTAQKQKVHSQTIKHGPNTTSKHRSQPAQSTSKPSPPLSNGQKSIQHSRHGMERRWPRIRFLYNQRAHQILRIVGLNTLGQVRSVIEESSTTFVDYSQKEYYHEIRDSNEMISGLVNEMITRGEWNVRSVESVDEEKRQIWLKAFGAVEGQDPYYAQLARVNFDGSDFTLLTSGDGTHTWTWSPDRKYLIDTWSRVDDDTVDLEVKERRRLGLPEQVLRIKGWNEMDGSGVKRKEQRDGNGNDTSEPKGKHTSTASSVAPSAQSDCDTALRVRHDHRLKVDSRDTSYDTGVLHKINKTEKALEESVVDEDDWDMVTLI</sequence>
<feature type="transmembrane region" description="Helical" evidence="2">
    <location>
        <begin position="20"/>
        <end position="44"/>
    </location>
</feature>
<organism evidence="4 5">
    <name type="scientific">Endocarpon pusillum (strain Z07020 / HMAS-L-300199)</name>
    <name type="common">Lichen-forming fungus</name>
    <dbReference type="NCBI Taxonomy" id="1263415"/>
    <lineage>
        <taxon>Eukaryota</taxon>
        <taxon>Fungi</taxon>
        <taxon>Dikarya</taxon>
        <taxon>Ascomycota</taxon>
        <taxon>Pezizomycotina</taxon>
        <taxon>Eurotiomycetes</taxon>
        <taxon>Chaetothyriomycetidae</taxon>
        <taxon>Verrucariales</taxon>
        <taxon>Verrucariaceae</taxon>
        <taxon>Endocarpon</taxon>
    </lineage>
</organism>
<dbReference type="PANTHER" id="PTHR35394">
    <property type="entry name" value="DUF3176 DOMAIN-CONTAINING PROTEIN"/>
    <property type="match status" value="1"/>
</dbReference>
<evidence type="ECO:0000313" key="5">
    <source>
        <dbReference type="Proteomes" id="UP000019373"/>
    </source>
</evidence>
<dbReference type="RefSeq" id="XP_007787111.1">
    <property type="nucleotide sequence ID" value="XM_007788921.1"/>
</dbReference>
<evidence type="ECO:0000256" key="2">
    <source>
        <dbReference type="SAM" id="Phobius"/>
    </source>
</evidence>
<feature type="domain" description="Dipeptidylpeptidase IV N-terminal" evidence="3">
    <location>
        <begin position="215"/>
        <end position="329"/>
    </location>
</feature>
<keyword evidence="5" id="KW-1185">Reference proteome</keyword>
<feature type="region of interest" description="Disordered" evidence="1">
    <location>
        <begin position="134"/>
        <end position="184"/>
    </location>
</feature>
<reference evidence="5" key="1">
    <citation type="journal article" date="2014" name="BMC Genomics">
        <title>Genome characteristics reveal the impact of lichenization on lichen-forming fungus Endocarpon pusillum Hedwig (Verrucariales, Ascomycota).</title>
        <authorList>
            <person name="Wang Y.-Y."/>
            <person name="Liu B."/>
            <person name="Zhang X.-Y."/>
            <person name="Zhou Q.-M."/>
            <person name="Zhang T."/>
            <person name="Li H."/>
            <person name="Yu Y.-F."/>
            <person name="Zhang X.-L."/>
            <person name="Hao X.-Y."/>
            <person name="Wang M."/>
            <person name="Wang L."/>
            <person name="Wei J.-C."/>
        </authorList>
    </citation>
    <scope>NUCLEOTIDE SEQUENCE [LARGE SCALE GENOMIC DNA]</scope>
    <source>
        <strain evidence="5">Z07020 / HMAS-L-300199</strain>
    </source>
</reference>
<protein>
    <recommendedName>
        <fullName evidence="3">Dipeptidylpeptidase IV N-terminal domain-containing protein</fullName>
    </recommendedName>
</protein>
<dbReference type="GO" id="GO:0006508">
    <property type="term" value="P:proteolysis"/>
    <property type="evidence" value="ECO:0007669"/>
    <property type="project" value="InterPro"/>
</dbReference>
<dbReference type="OrthoDB" id="413400at2759"/>
<name>U1GU55_ENDPU</name>
<feature type="compositionally biased region" description="Polar residues" evidence="1">
    <location>
        <begin position="135"/>
        <end position="177"/>
    </location>
</feature>